<dbReference type="EMBL" id="JAMKFB020000016">
    <property type="protein sequence ID" value="KAL0172526.1"/>
    <property type="molecule type" value="Genomic_DNA"/>
</dbReference>
<proteinExistence type="predicted"/>
<reference evidence="1 2" key="1">
    <citation type="submission" date="2024-05" db="EMBL/GenBank/DDBJ databases">
        <title>Genome sequencing and assembly of Indian major carp, Cirrhinus mrigala (Hamilton, 1822).</title>
        <authorList>
            <person name="Mohindra V."/>
            <person name="Chowdhury L.M."/>
            <person name="Lal K."/>
            <person name="Jena J.K."/>
        </authorList>
    </citation>
    <scope>NUCLEOTIDE SEQUENCE [LARGE SCALE GENOMIC DNA]</scope>
    <source>
        <strain evidence="1">CM1030</strain>
        <tissue evidence="1">Blood</tissue>
    </source>
</reference>
<gene>
    <name evidence="1" type="ORF">M9458_032837</name>
</gene>
<protein>
    <submittedName>
        <fullName evidence="1">Uncharacterized protein</fullName>
    </submittedName>
</protein>
<comment type="caution">
    <text evidence="1">The sequence shown here is derived from an EMBL/GenBank/DDBJ whole genome shotgun (WGS) entry which is preliminary data.</text>
</comment>
<keyword evidence="2" id="KW-1185">Reference proteome</keyword>
<sequence length="65" mass="7682">MRSTIEELTVVQQNMHKTESEVKLMVKHCEQQENMQLECNNNVEENRPNLPFRLMPDAISLMVDH</sequence>
<dbReference type="AlphaFoldDB" id="A0ABD0PFU2"/>
<evidence type="ECO:0000313" key="2">
    <source>
        <dbReference type="Proteomes" id="UP001529510"/>
    </source>
</evidence>
<name>A0ABD0PFU2_CIRMR</name>
<organism evidence="1 2">
    <name type="scientific">Cirrhinus mrigala</name>
    <name type="common">Mrigala</name>
    <dbReference type="NCBI Taxonomy" id="683832"/>
    <lineage>
        <taxon>Eukaryota</taxon>
        <taxon>Metazoa</taxon>
        <taxon>Chordata</taxon>
        <taxon>Craniata</taxon>
        <taxon>Vertebrata</taxon>
        <taxon>Euteleostomi</taxon>
        <taxon>Actinopterygii</taxon>
        <taxon>Neopterygii</taxon>
        <taxon>Teleostei</taxon>
        <taxon>Ostariophysi</taxon>
        <taxon>Cypriniformes</taxon>
        <taxon>Cyprinidae</taxon>
        <taxon>Labeoninae</taxon>
        <taxon>Labeonini</taxon>
        <taxon>Cirrhinus</taxon>
    </lineage>
</organism>
<dbReference type="Proteomes" id="UP001529510">
    <property type="component" value="Unassembled WGS sequence"/>
</dbReference>
<accession>A0ABD0PFU2</accession>
<evidence type="ECO:0000313" key="1">
    <source>
        <dbReference type="EMBL" id="KAL0172526.1"/>
    </source>
</evidence>